<feature type="compositionally biased region" description="Basic and acidic residues" evidence="1">
    <location>
        <begin position="338"/>
        <end position="347"/>
    </location>
</feature>
<dbReference type="EMBL" id="DP000010">
    <property type="protein sequence ID" value="ABA92863.2"/>
    <property type="molecule type" value="Genomic_DNA"/>
</dbReference>
<feature type="region of interest" description="Disordered" evidence="1">
    <location>
        <begin position="301"/>
        <end position="347"/>
    </location>
</feature>
<proteinExistence type="predicted"/>
<reference evidence="2" key="3">
    <citation type="submission" date="2006-01" db="EMBL/GenBank/DDBJ databases">
        <authorList>
            <person name="Buell R."/>
        </authorList>
    </citation>
    <scope>NUCLEOTIDE SEQUENCE</scope>
</reference>
<dbReference type="AlphaFoldDB" id="Q2R6F8"/>
<name>Q2R6F8_ORYSJ</name>
<evidence type="ECO:0000313" key="2">
    <source>
        <dbReference type="EMBL" id="ABA92863.2"/>
    </source>
</evidence>
<organism evidence="2">
    <name type="scientific">Oryza sativa subsp. japonica</name>
    <name type="common">Rice</name>
    <dbReference type="NCBI Taxonomy" id="39947"/>
    <lineage>
        <taxon>Eukaryota</taxon>
        <taxon>Viridiplantae</taxon>
        <taxon>Streptophyta</taxon>
        <taxon>Embryophyta</taxon>
        <taxon>Tracheophyta</taxon>
        <taxon>Spermatophyta</taxon>
        <taxon>Magnoliopsida</taxon>
        <taxon>Liliopsida</taxon>
        <taxon>Poales</taxon>
        <taxon>Poaceae</taxon>
        <taxon>BOP clade</taxon>
        <taxon>Oryzoideae</taxon>
        <taxon>Oryzeae</taxon>
        <taxon>Oryzinae</taxon>
        <taxon>Oryza</taxon>
        <taxon>Oryza sativa</taxon>
    </lineage>
</organism>
<feature type="compositionally biased region" description="Low complexity" evidence="1">
    <location>
        <begin position="304"/>
        <end position="314"/>
    </location>
</feature>
<gene>
    <name evidence="2" type="ordered locus">LOC_Os11g20200</name>
</gene>
<feature type="compositionally biased region" description="Acidic residues" evidence="1">
    <location>
        <begin position="328"/>
        <end position="337"/>
    </location>
</feature>
<sequence length="347" mass="37469">MEFGWALRRPMQLPDSPRHERGLPAALRGVGVKPEVWCVWLCEGSCHGLFPMADCPLTHQGQTMGGFVAELSRIAFVIGFPREPQYTSIHPLSGEFPHQVRLEIHDIPTYLPNMEVTACGGTFEHACEEAALRMMAHLRELHDGVLNTTAYRFHPCRGSSSNSSTFKSAWGENDVTFGHMSDVMRSYDKLHAMLHKATKSLNDQKLGRPPPGGARIRTTPRKSTTAPVRIQLAPRNPPQPPPLAPPAAPAPAPVLAPAPSTAASSAPVPEFGFTFVPASAYRGLAGGSGGWLPASPSGGRVVISSSSLESGSGSTYQPEYSRSRSEGPGDEQEDAFDSTDRRSRSEH</sequence>
<accession>Q2R6F8</accession>
<reference evidence="2" key="1">
    <citation type="journal article" date="2005" name="BMC Biol.">
        <title>The sequence of rice chromosomes 11 and 12, rich in disease resistance genes and recent gene duplications.</title>
        <authorList>
            <consortium name="The rice chromosomes 11 and 12 sequencing consortia"/>
        </authorList>
    </citation>
    <scope>NUCLEOTIDE SEQUENCE [LARGE SCALE GENOMIC DNA]</scope>
</reference>
<feature type="region of interest" description="Disordered" evidence="1">
    <location>
        <begin position="198"/>
        <end position="265"/>
    </location>
</feature>
<evidence type="ECO:0000256" key="1">
    <source>
        <dbReference type="SAM" id="MobiDB-lite"/>
    </source>
</evidence>
<protein>
    <submittedName>
        <fullName evidence="2">Retrotransposon protein, putative, Ty3-gypsy subclass</fullName>
    </submittedName>
</protein>
<reference evidence="2" key="2">
    <citation type="submission" date="2005-04" db="EMBL/GenBank/DDBJ databases">
        <authorList>
            <person name="Buell C.R."/>
            <person name="Wing R.A."/>
            <person name="McCombie W.A."/>
            <person name="Ouyang S."/>
        </authorList>
    </citation>
    <scope>NUCLEOTIDE SEQUENCE</scope>
</reference>
<feature type="compositionally biased region" description="Pro residues" evidence="1">
    <location>
        <begin position="235"/>
        <end position="256"/>
    </location>
</feature>